<evidence type="ECO:0000259" key="7">
    <source>
        <dbReference type="Pfam" id="PF16355"/>
    </source>
</evidence>
<dbReference type="GO" id="GO:0005975">
    <property type="term" value="P:carbohydrate metabolic process"/>
    <property type="evidence" value="ECO:0007669"/>
    <property type="project" value="InterPro"/>
</dbReference>
<evidence type="ECO:0000259" key="8">
    <source>
        <dbReference type="Pfam" id="PF18565"/>
    </source>
</evidence>
<dbReference type="Proteomes" id="UP000322699">
    <property type="component" value="Unassembled WGS sequence"/>
</dbReference>
<evidence type="ECO:0000313" key="9">
    <source>
        <dbReference type="EMBL" id="KAA1259869.1"/>
    </source>
</evidence>
<reference evidence="9 10" key="1">
    <citation type="submission" date="2019-08" db="EMBL/GenBank/DDBJ databases">
        <title>Deep-cultivation of Planctomycetes and their phenomic and genomic characterization uncovers novel biology.</title>
        <authorList>
            <person name="Wiegand S."/>
            <person name="Jogler M."/>
            <person name="Boedeker C."/>
            <person name="Pinto D."/>
            <person name="Vollmers J."/>
            <person name="Rivas-Marin E."/>
            <person name="Kohn T."/>
            <person name="Peeters S.H."/>
            <person name="Heuer A."/>
            <person name="Rast P."/>
            <person name="Oberbeckmann S."/>
            <person name="Bunk B."/>
            <person name="Jeske O."/>
            <person name="Meyerdierks A."/>
            <person name="Storesund J.E."/>
            <person name="Kallscheuer N."/>
            <person name="Luecker S."/>
            <person name="Lage O.M."/>
            <person name="Pohl T."/>
            <person name="Merkel B.J."/>
            <person name="Hornburger P."/>
            <person name="Mueller R.-W."/>
            <person name="Bruemmer F."/>
            <person name="Labrenz M."/>
            <person name="Spormann A.M."/>
            <person name="Op Den Camp H."/>
            <person name="Overmann J."/>
            <person name="Amann R."/>
            <person name="Jetten M.S.M."/>
            <person name="Mascher T."/>
            <person name="Medema M.H."/>
            <person name="Devos D.P."/>
            <person name="Kaster A.-K."/>
            <person name="Ovreas L."/>
            <person name="Rohde M."/>
            <person name="Galperin M.Y."/>
            <person name="Jogler C."/>
        </authorList>
    </citation>
    <scope>NUCLEOTIDE SEQUENCE [LARGE SCALE GENOMIC DNA]</scope>
    <source>
        <strain evidence="9 10">LF1</strain>
    </source>
</reference>
<dbReference type="SUPFAM" id="SSF49303">
    <property type="entry name" value="beta-Galactosidase/glucuronidase domain"/>
    <property type="match status" value="1"/>
</dbReference>
<dbReference type="OrthoDB" id="9762066at2"/>
<sequence precursor="true">MNRLIERIDCQSHVALLCLLVAAAVTLGSRVSFADSPDQSIDNRKLNFNADWRFNRADSSGAEAIEFDASDWSTVSCPHTWNDVDTFNDFGTGGHQGESNLWMGTAWYRKEFSLPEEFRDKKVCIEFEGVRQVADFYLNGQFLGHDETGFIPFAFDLTPFLNADGKNVLAVKVDNTVAKKLYDGDTPWHHQNWHPPHGGIYRNVYLHVMDPVHVTLPLYAHLGTEGIYAWTESLAKEKAIVGISAEIENSLDKASNIEVAFKLVDPDGNVVAQKTKTAELPAGQKIKSSSALEVNEPHLWEPDYPYVYQVQVEISIDGKVRDTSTTPFGFRNYRFDTATGFWINGHPLKLHGWGQKPIAGWAGLGAGIPNWMHDYTLKMMEDAGGNMIRWGHCAGPPAGVHCSDKYGFVTLMPGVDGERDCFGKAWETRTNAFRDLIIFYRNHPSICVWEGGNYNVSPEHAAEMKAITQKWDPNGKRYFGFRMSTPAMMGSIDLELGTVGRTRALPTLPVVETEYDRTETPRRVWDHFSPPDFGNLGKLAELNTYDLTSEGFATNAIDQWWTLFGSKPDHSGGANWIFSDGTHGTRQRTDVARATGEVDAVRLPKEAYWALQATWDDEDRVHLIGHWNYPADTVKTMYAVAKADAAELFVNGKSLGRGERSLNTLFTWPDVAYEPGQIKVVAYRDGETVATQVKETAGPAVAIRLTPMTAPGGWRADGSDIALVDFEAVDAEGRRCPTDEQRVDFEISGPGIWRGGYNSGIENSTNHLYLNTECGINRISIRSTLQSGEVVLTAMREGLPAAKLRLQSKPIDLNNGVTKSMPAMLPSTLPSARPSSRPPINDDDLKKLAELREAPPIVVAEVAETDRMFSTFAYTGDGVGGMEDPLSNEMLAYSDDARIYVKSVPEILDGTRVIRTANGDSAYWANDYIVATAAKDLDFFVAHDPKVPTPDWLKEYEKTGKKVALNRGSLALYKKRLAKDESLRIPGNADQGKGRKSAWNMILFCKPASDQ</sequence>
<keyword evidence="4" id="KW-0732">Signal</keyword>
<dbReference type="InterPro" id="IPR032311">
    <property type="entry name" value="DUF4982"/>
</dbReference>
<evidence type="ECO:0000256" key="4">
    <source>
        <dbReference type="SAM" id="SignalP"/>
    </source>
</evidence>
<dbReference type="RefSeq" id="WP_084422381.1">
    <property type="nucleotide sequence ID" value="NZ_LWSK01000012.1"/>
</dbReference>
<keyword evidence="10" id="KW-1185">Reference proteome</keyword>
<evidence type="ECO:0000256" key="1">
    <source>
        <dbReference type="ARBA" id="ARBA00007401"/>
    </source>
</evidence>
<dbReference type="AlphaFoldDB" id="A0A5B1CJH3"/>
<dbReference type="InterPro" id="IPR006104">
    <property type="entry name" value="Glyco_hydro_2_N"/>
</dbReference>
<proteinExistence type="inferred from homology"/>
<keyword evidence="3 9" id="KW-0326">Glycosidase</keyword>
<evidence type="ECO:0000259" key="5">
    <source>
        <dbReference type="Pfam" id="PF00703"/>
    </source>
</evidence>
<dbReference type="InterPro" id="IPR017853">
    <property type="entry name" value="GH"/>
</dbReference>
<feature type="domain" description="Glycoside hydrolase family 2 immunoglobulin-like beta-sandwich" evidence="5">
    <location>
        <begin position="231"/>
        <end position="331"/>
    </location>
</feature>
<dbReference type="Pfam" id="PF00703">
    <property type="entry name" value="Glyco_hydro_2"/>
    <property type="match status" value="1"/>
</dbReference>
<feature type="domain" description="Glycoside hydrolase family 2" evidence="8">
    <location>
        <begin position="714"/>
        <end position="804"/>
    </location>
</feature>
<comment type="caution">
    <text evidence="9">The sequence shown here is derived from an EMBL/GenBank/DDBJ whole genome shotgun (WGS) entry which is preliminary data.</text>
</comment>
<dbReference type="Pfam" id="PF16355">
    <property type="entry name" value="DUF4982"/>
    <property type="match status" value="1"/>
</dbReference>
<dbReference type="EC" id="3.2.1.23" evidence="9"/>
<comment type="similarity">
    <text evidence="1">Belongs to the glycosyl hydrolase 2 family.</text>
</comment>
<dbReference type="Pfam" id="PF18565">
    <property type="entry name" value="Glyco_hydro2_C5"/>
    <property type="match status" value="1"/>
</dbReference>
<dbReference type="Gene3D" id="2.60.120.260">
    <property type="entry name" value="Galactose-binding domain-like"/>
    <property type="match status" value="1"/>
</dbReference>
<dbReference type="EMBL" id="VRLW01000001">
    <property type="protein sequence ID" value="KAA1259869.1"/>
    <property type="molecule type" value="Genomic_DNA"/>
</dbReference>
<name>A0A5B1CJH3_9BACT</name>
<dbReference type="InterPro" id="IPR008979">
    <property type="entry name" value="Galactose-bd-like_sf"/>
</dbReference>
<dbReference type="SUPFAM" id="SSF49785">
    <property type="entry name" value="Galactose-binding domain-like"/>
    <property type="match status" value="1"/>
</dbReference>
<gene>
    <name evidence="9" type="primary">lacZ_4</name>
    <name evidence="9" type="ORF">LF1_24060</name>
</gene>
<dbReference type="InterPro" id="IPR051913">
    <property type="entry name" value="GH2_Domain-Containing"/>
</dbReference>
<evidence type="ECO:0000256" key="2">
    <source>
        <dbReference type="ARBA" id="ARBA00022801"/>
    </source>
</evidence>
<keyword evidence="2 9" id="KW-0378">Hydrolase</keyword>
<feature type="signal peptide" evidence="4">
    <location>
        <begin position="1"/>
        <end position="34"/>
    </location>
</feature>
<dbReference type="PANTHER" id="PTHR42732:SF1">
    <property type="entry name" value="BETA-MANNOSIDASE"/>
    <property type="match status" value="1"/>
</dbReference>
<dbReference type="GO" id="GO:0004565">
    <property type="term" value="F:beta-galactosidase activity"/>
    <property type="evidence" value="ECO:0007669"/>
    <property type="project" value="UniProtKB-EC"/>
</dbReference>
<evidence type="ECO:0000313" key="10">
    <source>
        <dbReference type="Proteomes" id="UP000322699"/>
    </source>
</evidence>
<feature type="domain" description="DUF4982" evidence="7">
    <location>
        <begin position="634"/>
        <end position="690"/>
    </location>
</feature>
<dbReference type="Gene3D" id="2.60.40.10">
    <property type="entry name" value="Immunoglobulins"/>
    <property type="match status" value="3"/>
</dbReference>
<dbReference type="SUPFAM" id="SSF51445">
    <property type="entry name" value="(Trans)glycosidases"/>
    <property type="match status" value="1"/>
</dbReference>
<dbReference type="Pfam" id="PF02837">
    <property type="entry name" value="Glyco_hydro_2_N"/>
    <property type="match status" value="1"/>
</dbReference>
<feature type="chain" id="PRO_5023151294" evidence="4">
    <location>
        <begin position="35"/>
        <end position="1011"/>
    </location>
</feature>
<dbReference type="Gene3D" id="3.20.20.80">
    <property type="entry name" value="Glycosidases"/>
    <property type="match status" value="1"/>
</dbReference>
<protein>
    <submittedName>
        <fullName evidence="9">Beta-galactosidase</fullName>
        <ecNumber evidence="9">3.2.1.23</ecNumber>
    </submittedName>
</protein>
<evidence type="ECO:0000259" key="6">
    <source>
        <dbReference type="Pfam" id="PF02837"/>
    </source>
</evidence>
<evidence type="ECO:0000256" key="3">
    <source>
        <dbReference type="ARBA" id="ARBA00023295"/>
    </source>
</evidence>
<dbReference type="InterPro" id="IPR040605">
    <property type="entry name" value="Glyco_hydro2_dom5"/>
</dbReference>
<accession>A0A5B1CJH3</accession>
<dbReference type="InterPro" id="IPR013783">
    <property type="entry name" value="Ig-like_fold"/>
</dbReference>
<dbReference type="PANTHER" id="PTHR42732">
    <property type="entry name" value="BETA-GALACTOSIDASE"/>
    <property type="match status" value="1"/>
</dbReference>
<organism evidence="9 10">
    <name type="scientific">Rubripirellula obstinata</name>
    <dbReference type="NCBI Taxonomy" id="406547"/>
    <lineage>
        <taxon>Bacteria</taxon>
        <taxon>Pseudomonadati</taxon>
        <taxon>Planctomycetota</taxon>
        <taxon>Planctomycetia</taxon>
        <taxon>Pirellulales</taxon>
        <taxon>Pirellulaceae</taxon>
        <taxon>Rubripirellula</taxon>
    </lineage>
</organism>
<dbReference type="InterPro" id="IPR036156">
    <property type="entry name" value="Beta-gal/glucu_dom_sf"/>
</dbReference>
<feature type="domain" description="Glycosyl hydrolases family 2 sugar binding" evidence="6">
    <location>
        <begin position="49"/>
        <end position="207"/>
    </location>
</feature>
<dbReference type="InterPro" id="IPR006102">
    <property type="entry name" value="Ig-like_GH2"/>
</dbReference>